<evidence type="ECO:0000313" key="10">
    <source>
        <dbReference type="EMBL" id="KEZ18198.1"/>
    </source>
</evidence>
<dbReference type="InterPro" id="IPR009000">
    <property type="entry name" value="Transl_B-barrel_sf"/>
</dbReference>
<evidence type="ECO:0000256" key="3">
    <source>
        <dbReference type="ARBA" id="ARBA00022884"/>
    </source>
</evidence>
<comment type="subunit">
    <text evidence="7 9">Part of the 50S ribosomal subunit. Forms a cluster with proteins L14 and L19.</text>
</comment>
<dbReference type="InterPro" id="IPR019926">
    <property type="entry name" value="Ribosomal_uL3_CS"/>
</dbReference>
<dbReference type="HAMAP" id="MF_01325_B">
    <property type="entry name" value="Ribosomal_uL3_B"/>
    <property type="match status" value="1"/>
</dbReference>
<dbReference type="GO" id="GO:0019843">
    <property type="term" value="F:rRNA binding"/>
    <property type="evidence" value="ECO:0007669"/>
    <property type="project" value="UniProtKB-UniRule"/>
</dbReference>
<dbReference type="Proteomes" id="UP000028533">
    <property type="component" value="Unassembled WGS sequence"/>
</dbReference>
<dbReference type="EMBL" id="JFDO01000026">
    <property type="protein sequence ID" value="KEZ18198.1"/>
    <property type="molecule type" value="Genomic_DNA"/>
</dbReference>
<evidence type="ECO:0000256" key="1">
    <source>
        <dbReference type="ARBA" id="ARBA00006540"/>
    </source>
</evidence>
<dbReference type="NCBIfam" id="TIGR03625">
    <property type="entry name" value="L3_bact"/>
    <property type="match status" value="1"/>
</dbReference>
<dbReference type="PANTHER" id="PTHR11229:SF16">
    <property type="entry name" value="LARGE RIBOSOMAL SUBUNIT PROTEIN UL3C"/>
    <property type="match status" value="1"/>
</dbReference>
<dbReference type="GO" id="GO:0022625">
    <property type="term" value="C:cytosolic large ribosomal subunit"/>
    <property type="evidence" value="ECO:0007669"/>
    <property type="project" value="TreeGrafter"/>
</dbReference>
<keyword evidence="2 7" id="KW-0699">rRNA-binding</keyword>
<reference evidence="10 11" key="1">
    <citation type="submission" date="2014-02" db="EMBL/GenBank/DDBJ databases">
        <title>Genome sequence of Mycoplasma capricolum subsp. capricolum strain 14232.</title>
        <authorList>
            <person name="Sirand-Pugnet P."/>
            <person name="Breton M."/>
            <person name="Dordet-Frisoni E."/>
            <person name="Baranowski E."/>
            <person name="Barre A."/>
            <person name="Couture C."/>
            <person name="Dupuy V."/>
            <person name="Gaurivaud P."/>
            <person name="Jacob D."/>
            <person name="Lemaitre C."/>
            <person name="Manso-Silvan L."/>
            <person name="Nikolski M."/>
            <person name="Nouvel L.-X."/>
            <person name="Poumarat F."/>
            <person name="Tardy F."/>
            <person name="Thebault P."/>
            <person name="Theil S."/>
            <person name="Citti C."/>
            <person name="Thiaucourt F."/>
            <person name="Blanchard A."/>
        </authorList>
    </citation>
    <scope>NUCLEOTIDE SEQUENCE [LARGE SCALE GENOMIC DNA]</scope>
    <source>
        <strain evidence="10 11">14232</strain>
    </source>
</reference>
<organism evidence="10 11">
    <name type="scientific">Mycoplasma capricolum subsp. capricolum 14232</name>
    <dbReference type="NCBI Taxonomy" id="1188238"/>
    <lineage>
        <taxon>Bacteria</taxon>
        <taxon>Bacillati</taxon>
        <taxon>Mycoplasmatota</taxon>
        <taxon>Mollicutes</taxon>
        <taxon>Mycoplasmataceae</taxon>
        <taxon>Mycoplasma</taxon>
    </lineage>
</organism>
<proteinExistence type="inferred from homology"/>
<dbReference type="RefSeq" id="WP_036432217.1">
    <property type="nucleotide sequence ID" value="NZ_JFDO01000026.1"/>
</dbReference>
<gene>
    <name evidence="7 10" type="primary">rplC</name>
    <name evidence="10" type="ORF">MCAPa_6510</name>
</gene>
<evidence type="ECO:0000256" key="9">
    <source>
        <dbReference type="RuleBase" id="RU003906"/>
    </source>
</evidence>
<accession>A0A084EJQ6</accession>
<dbReference type="PANTHER" id="PTHR11229">
    <property type="entry name" value="50S RIBOSOMAL PROTEIN L3"/>
    <property type="match status" value="1"/>
</dbReference>
<dbReference type="FunFam" id="2.40.30.10:FF:000004">
    <property type="entry name" value="50S ribosomal protein L3"/>
    <property type="match status" value="1"/>
</dbReference>
<dbReference type="FunFam" id="3.30.160.810:FF:000001">
    <property type="entry name" value="50S ribosomal protein L3"/>
    <property type="match status" value="1"/>
</dbReference>
<comment type="function">
    <text evidence="7 9">One of the primary rRNA binding proteins, it binds directly near the 3'-end of the 23S rRNA, where it nucleates assembly of the 50S subunit.</text>
</comment>
<evidence type="ECO:0000256" key="2">
    <source>
        <dbReference type="ARBA" id="ARBA00022730"/>
    </source>
</evidence>
<dbReference type="Pfam" id="PF00297">
    <property type="entry name" value="Ribosomal_L3"/>
    <property type="match status" value="1"/>
</dbReference>
<comment type="caution">
    <text evidence="10">The sequence shown here is derived from an EMBL/GenBank/DDBJ whole genome shotgun (WGS) entry which is preliminary data.</text>
</comment>
<dbReference type="PROSITE" id="PS00474">
    <property type="entry name" value="RIBOSOMAL_L3"/>
    <property type="match status" value="1"/>
</dbReference>
<sequence length="223" mass="24288">MKGILGRKVEMTQVFTNSGQLVPVTVVEVLPNTVLQVKTIDSDGYVAVQLGTTDKRVNLVNKPELGHFKKANSNPKRFVKEIRNMQGYEIGQVINVSDIFVSGEYVDVTGISKGKGFAGGIKRHNYSRGPMAHGSGYHRGIGSMGAIINRIFKSKKMPGHMGNAKRTIQNLEIIAIDQANNIMLIKGSIPGPKNSFVQIKQNVKGMSSKQAVELLNRNASVQA</sequence>
<dbReference type="InterPro" id="IPR019927">
    <property type="entry name" value="Ribosomal_uL3_bac/org-type"/>
</dbReference>
<keyword evidence="3 7" id="KW-0694">RNA-binding</keyword>
<evidence type="ECO:0000256" key="7">
    <source>
        <dbReference type="HAMAP-Rule" id="MF_01325"/>
    </source>
</evidence>
<comment type="similarity">
    <text evidence="1 7 8">Belongs to the universal ribosomal protein uL3 family.</text>
</comment>
<dbReference type="SUPFAM" id="SSF50447">
    <property type="entry name" value="Translation proteins"/>
    <property type="match status" value="1"/>
</dbReference>
<dbReference type="Gene3D" id="2.40.30.10">
    <property type="entry name" value="Translation factors"/>
    <property type="match status" value="1"/>
</dbReference>
<dbReference type="Gene3D" id="3.30.160.810">
    <property type="match status" value="1"/>
</dbReference>
<dbReference type="GO" id="GO:0006412">
    <property type="term" value="P:translation"/>
    <property type="evidence" value="ECO:0007669"/>
    <property type="project" value="UniProtKB-UniRule"/>
</dbReference>
<protein>
    <recommendedName>
        <fullName evidence="6 7">Large ribosomal subunit protein uL3</fullName>
    </recommendedName>
</protein>
<evidence type="ECO:0000256" key="5">
    <source>
        <dbReference type="ARBA" id="ARBA00023274"/>
    </source>
</evidence>
<name>A0A084EJQ6_MYCCA</name>
<dbReference type="GO" id="GO:0003735">
    <property type="term" value="F:structural constituent of ribosome"/>
    <property type="evidence" value="ECO:0007669"/>
    <property type="project" value="UniProtKB-UniRule"/>
</dbReference>
<evidence type="ECO:0000256" key="6">
    <source>
        <dbReference type="ARBA" id="ARBA00035243"/>
    </source>
</evidence>
<evidence type="ECO:0000256" key="8">
    <source>
        <dbReference type="RuleBase" id="RU003905"/>
    </source>
</evidence>
<evidence type="ECO:0000313" key="11">
    <source>
        <dbReference type="Proteomes" id="UP000028533"/>
    </source>
</evidence>
<evidence type="ECO:0000256" key="4">
    <source>
        <dbReference type="ARBA" id="ARBA00022980"/>
    </source>
</evidence>
<keyword evidence="5 7" id="KW-0687">Ribonucleoprotein</keyword>
<dbReference type="InterPro" id="IPR000597">
    <property type="entry name" value="Ribosomal_uL3"/>
</dbReference>
<keyword evidence="4 7" id="KW-0689">Ribosomal protein</keyword>
<dbReference type="AlphaFoldDB" id="A0A084EJQ6"/>